<keyword evidence="5 11" id="KW-0812">Transmembrane</keyword>
<dbReference type="EMBL" id="BMAT01007891">
    <property type="protein sequence ID" value="GFR73669.1"/>
    <property type="molecule type" value="Genomic_DNA"/>
</dbReference>
<keyword evidence="4" id="KW-1003">Cell membrane</keyword>
<name>A0AAV4FKT6_9GAST</name>
<dbReference type="InterPro" id="IPR001734">
    <property type="entry name" value="Na/solute_symporter"/>
</dbReference>
<keyword evidence="8" id="KW-0406">Ion transport</keyword>
<dbReference type="GO" id="GO:0005886">
    <property type="term" value="C:plasma membrane"/>
    <property type="evidence" value="ECO:0007669"/>
    <property type="project" value="UniProtKB-SubCell"/>
</dbReference>
<proteinExistence type="inferred from homology"/>
<keyword evidence="10" id="KW-0739">Sodium transport</keyword>
<dbReference type="PANTHER" id="PTHR42985">
    <property type="entry name" value="SODIUM-COUPLED MONOCARBOXYLATE TRANSPORTER"/>
    <property type="match status" value="1"/>
</dbReference>
<protein>
    <submittedName>
        <fullName evidence="12">Sodium-coupled monocarboxylate transporter 2</fullName>
    </submittedName>
</protein>
<feature type="transmembrane region" description="Helical" evidence="11">
    <location>
        <begin position="34"/>
        <end position="53"/>
    </location>
</feature>
<feature type="transmembrane region" description="Helical" evidence="11">
    <location>
        <begin position="122"/>
        <end position="144"/>
    </location>
</feature>
<evidence type="ECO:0000313" key="12">
    <source>
        <dbReference type="EMBL" id="GFR73669.1"/>
    </source>
</evidence>
<comment type="caution">
    <text evidence="12">The sequence shown here is derived from an EMBL/GenBank/DDBJ whole genome shotgun (WGS) entry which is preliminary data.</text>
</comment>
<organism evidence="12 13">
    <name type="scientific">Elysia marginata</name>
    <dbReference type="NCBI Taxonomy" id="1093978"/>
    <lineage>
        <taxon>Eukaryota</taxon>
        <taxon>Metazoa</taxon>
        <taxon>Spiralia</taxon>
        <taxon>Lophotrochozoa</taxon>
        <taxon>Mollusca</taxon>
        <taxon>Gastropoda</taxon>
        <taxon>Heterobranchia</taxon>
        <taxon>Euthyneura</taxon>
        <taxon>Panpulmonata</taxon>
        <taxon>Sacoglossa</taxon>
        <taxon>Placobranchoidea</taxon>
        <taxon>Plakobranchidae</taxon>
        <taxon>Elysia</taxon>
    </lineage>
</organism>
<accession>A0AAV4FKT6</accession>
<dbReference type="PANTHER" id="PTHR42985:SF40">
    <property type="entry name" value="LD47995P-RELATED"/>
    <property type="match status" value="1"/>
</dbReference>
<keyword evidence="6 11" id="KW-1133">Transmembrane helix</keyword>
<evidence type="ECO:0000256" key="10">
    <source>
        <dbReference type="ARBA" id="ARBA00023201"/>
    </source>
</evidence>
<dbReference type="InterPro" id="IPR051163">
    <property type="entry name" value="Sodium:Solute_Symporter_SSF"/>
</dbReference>
<feature type="transmembrane region" description="Helical" evidence="11">
    <location>
        <begin position="65"/>
        <end position="86"/>
    </location>
</feature>
<evidence type="ECO:0000256" key="1">
    <source>
        <dbReference type="ARBA" id="ARBA00004651"/>
    </source>
</evidence>
<evidence type="ECO:0000256" key="7">
    <source>
        <dbReference type="ARBA" id="ARBA00023053"/>
    </source>
</evidence>
<reference evidence="12 13" key="1">
    <citation type="journal article" date="2021" name="Elife">
        <title>Chloroplast acquisition without the gene transfer in kleptoplastic sea slugs, Plakobranchus ocellatus.</title>
        <authorList>
            <person name="Maeda T."/>
            <person name="Takahashi S."/>
            <person name="Yoshida T."/>
            <person name="Shimamura S."/>
            <person name="Takaki Y."/>
            <person name="Nagai Y."/>
            <person name="Toyoda A."/>
            <person name="Suzuki Y."/>
            <person name="Arimoto A."/>
            <person name="Ishii H."/>
            <person name="Satoh N."/>
            <person name="Nishiyama T."/>
            <person name="Hasebe M."/>
            <person name="Maruyama T."/>
            <person name="Minagawa J."/>
            <person name="Obokata J."/>
            <person name="Shigenobu S."/>
        </authorList>
    </citation>
    <scope>NUCLEOTIDE SEQUENCE [LARGE SCALE GENOMIC DNA]</scope>
</reference>
<feature type="transmembrane region" description="Helical" evidence="11">
    <location>
        <begin position="92"/>
        <end position="110"/>
    </location>
</feature>
<dbReference type="AlphaFoldDB" id="A0AAV4FKT6"/>
<evidence type="ECO:0000256" key="9">
    <source>
        <dbReference type="ARBA" id="ARBA00023136"/>
    </source>
</evidence>
<evidence type="ECO:0000256" key="3">
    <source>
        <dbReference type="ARBA" id="ARBA00022448"/>
    </source>
</evidence>
<comment type="similarity">
    <text evidence="2">Belongs to the sodium:solute symporter (SSF) (TC 2.A.21) family.</text>
</comment>
<keyword evidence="3" id="KW-0813">Transport</keyword>
<dbReference type="InterPro" id="IPR038377">
    <property type="entry name" value="Na/Glc_symporter_sf"/>
</dbReference>
<keyword evidence="13" id="KW-1185">Reference proteome</keyword>
<dbReference type="GO" id="GO:0006814">
    <property type="term" value="P:sodium ion transport"/>
    <property type="evidence" value="ECO:0007669"/>
    <property type="project" value="UniProtKB-KW"/>
</dbReference>
<dbReference type="Gene3D" id="1.20.1730.10">
    <property type="entry name" value="Sodium/glucose cotransporter"/>
    <property type="match status" value="1"/>
</dbReference>
<evidence type="ECO:0000256" key="6">
    <source>
        <dbReference type="ARBA" id="ARBA00022989"/>
    </source>
</evidence>
<dbReference type="GO" id="GO:0015293">
    <property type="term" value="F:symporter activity"/>
    <property type="evidence" value="ECO:0007669"/>
    <property type="project" value="TreeGrafter"/>
</dbReference>
<sequence>MVYFLPGLNALAANTVEDVLRRPLQNLSEGTVTFITKLTAAAYGILIIGLTYLTTSLQGSIIQMAITVFGAFGSPILGIFVMGASIPWANKFGALAGAAVSLSFNLWISLGSRLYGSPPQTLPALSTTGCSAFFGLANTTDIILESKKNMSGVLFSHSTSVNYTGVVNATQEMSDPNVFLLYRISHEWYSTLGTLVCIAVGLLVSYITNCLVLYRRDESPSERVLSARYTFPFLRKFWKMDYREIDVYRASYADATIVKSAHGPEEQDTLYTEERQLTEI</sequence>
<evidence type="ECO:0000256" key="2">
    <source>
        <dbReference type="ARBA" id="ARBA00006434"/>
    </source>
</evidence>
<evidence type="ECO:0000313" key="13">
    <source>
        <dbReference type="Proteomes" id="UP000762676"/>
    </source>
</evidence>
<evidence type="ECO:0000256" key="11">
    <source>
        <dbReference type="SAM" id="Phobius"/>
    </source>
</evidence>
<dbReference type="PROSITE" id="PS50283">
    <property type="entry name" value="NA_SOLUT_SYMP_3"/>
    <property type="match status" value="1"/>
</dbReference>
<evidence type="ECO:0000256" key="8">
    <source>
        <dbReference type="ARBA" id="ARBA00023065"/>
    </source>
</evidence>
<gene>
    <name evidence="12" type="ORF">ElyMa_003873100</name>
</gene>
<keyword evidence="7" id="KW-0915">Sodium</keyword>
<evidence type="ECO:0000256" key="5">
    <source>
        <dbReference type="ARBA" id="ARBA00022692"/>
    </source>
</evidence>
<keyword evidence="9 11" id="KW-0472">Membrane</keyword>
<dbReference type="Proteomes" id="UP000762676">
    <property type="component" value="Unassembled WGS sequence"/>
</dbReference>
<feature type="transmembrane region" description="Helical" evidence="11">
    <location>
        <begin position="188"/>
        <end position="214"/>
    </location>
</feature>
<evidence type="ECO:0000256" key="4">
    <source>
        <dbReference type="ARBA" id="ARBA00022475"/>
    </source>
</evidence>
<comment type="subcellular location">
    <subcellularLocation>
        <location evidence="1">Cell membrane</location>
        <topology evidence="1">Multi-pass membrane protein</topology>
    </subcellularLocation>
</comment>